<dbReference type="RefSeq" id="WP_338609711.1">
    <property type="nucleotide sequence ID" value="NZ_CP146275.1"/>
</dbReference>
<accession>A0ABZ2I7P9</accession>
<gene>
    <name evidence="1" type="ORF">V6617_05760</name>
</gene>
<dbReference type="EMBL" id="CP146275">
    <property type="protein sequence ID" value="WWT33966.1"/>
    <property type="molecule type" value="Genomic_DNA"/>
</dbReference>
<reference evidence="1 2" key="1">
    <citation type="submission" date="2024-02" db="EMBL/GenBank/DDBJ databases">
        <title>Complete genome sequence of Pelagibacterium nitratireducens ZH15.</title>
        <authorList>
            <person name="Zhao L.H."/>
        </authorList>
    </citation>
    <scope>NUCLEOTIDE SEQUENCE [LARGE SCALE GENOMIC DNA]</scope>
    <source>
        <strain evidence="1 2">ZH15</strain>
    </source>
</reference>
<evidence type="ECO:0000313" key="1">
    <source>
        <dbReference type="EMBL" id="WWT33966.1"/>
    </source>
</evidence>
<evidence type="ECO:0000313" key="2">
    <source>
        <dbReference type="Proteomes" id="UP001369958"/>
    </source>
</evidence>
<organism evidence="1 2">
    <name type="scientific">Pelagibacterium nitratireducens</name>
    <dbReference type="NCBI Taxonomy" id="1046114"/>
    <lineage>
        <taxon>Bacteria</taxon>
        <taxon>Pseudomonadati</taxon>
        <taxon>Pseudomonadota</taxon>
        <taxon>Alphaproteobacteria</taxon>
        <taxon>Hyphomicrobiales</taxon>
        <taxon>Devosiaceae</taxon>
        <taxon>Pelagibacterium</taxon>
    </lineage>
</organism>
<dbReference type="Proteomes" id="UP001369958">
    <property type="component" value="Chromosome"/>
</dbReference>
<keyword evidence="2" id="KW-1185">Reference proteome</keyword>
<name>A0ABZ2I7P9_9HYPH</name>
<sequence>MSVFRVAKTAAFLAFAASRNPVVRSAIKAAPNLVSEERRQAAFEATKRAARKAGEMTARVVPPNRYF</sequence>
<protein>
    <submittedName>
        <fullName evidence="1">Uncharacterized protein</fullName>
    </submittedName>
</protein>
<proteinExistence type="predicted"/>